<dbReference type="GO" id="GO:0043162">
    <property type="term" value="P:ubiquitin-dependent protein catabolic process via the multivesicular body sorting pathway"/>
    <property type="evidence" value="ECO:0007669"/>
    <property type="project" value="UniProtKB-ARBA"/>
</dbReference>
<feature type="compositionally biased region" description="Pro residues" evidence="8">
    <location>
        <begin position="347"/>
        <end position="364"/>
    </location>
</feature>
<proteinExistence type="inferred from homology"/>
<dbReference type="Gene3D" id="3.10.110.10">
    <property type="entry name" value="Ubiquitin Conjugating Enzyme"/>
    <property type="match status" value="1"/>
</dbReference>
<dbReference type="CDD" id="cd11685">
    <property type="entry name" value="UEV_TSG101-like"/>
    <property type="match status" value="1"/>
</dbReference>
<reference evidence="11" key="1">
    <citation type="submission" date="2020-11" db="EMBL/GenBank/DDBJ databases">
        <authorList>
            <consortium name="DOE Joint Genome Institute"/>
            <person name="Ahrendt S."/>
            <person name="Riley R."/>
            <person name="Andreopoulos W."/>
            <person name="Labutti K."/>
            <person name="Pangilinan J."/>
            <person name="Ruiz-Duenas F.J."/>
            <person name="Barrasa J.M."/>
            <person name="Sanchez-Garcia M."/>
            <person name="Camarero S."/>
            <person name="Miyauchi S."/>
            <person name="Serrano A."/>
            <person name="Linde D."/>
            <person name="Babiker R."/>
            <person name="Drula E."/>
            <person name="Ayuso-Fernandez I."/>
            <person name="Pacheco R."/>
            <person name="Padilla G."/>
            <person name="Ferreira P."/>
            <person name="Barriuso J."/>
            <person name="Kellner H."/>
            <person name="Castanera R."/>
            <person name="Alfaro M."/>
            <person name="Ramirez L."/>
            <person name="Pisabarro A.G."/>
            <person name="Kuo A."/>
            <person name="Tritt A."/>
            <person name="Lipzen A."/>
            <person name="He G."/>
            <person name="Yan M."/>
            <person name="Ng V."/>
            <person name="Cullen D."/>
            <person name="Martin F."/>
            <person name="Rosso M.-N."/>
            <person name="Henrissat B."/>
            <person name="Hibbett D."/>
            <person name="Martinez A.T."/>
            <person name="Grigoriev I.V."/>
        </authorList>
    </citation>
    <scope>NUCLEOTIDE SEQUENCE</scope>
    <source>
        <strain evidence="11">ATCC 90797</strain>
    </source>
</reference>
<comment type="caution">
    <text evidence="11">The sequence shown here is derived from an EMBL/GenBank/DDBJ whole genome shotgun (WGS) entry which is preliminary data.</text>
</comment>
<evidence type="ECO:0000256" key="1">
    <source>
        <dbReference type="ARBA" id="ARBA00004177"/>
    </source>
</evidence>
<protein>
    <submittedName>
        <fullName evidence="11">UEV-domain-containing protein</fullName>
    </submittedName>
</protein>
<evidence type="ECO:0000256" key="8">
    <source>
        <dbReference type="SAM" id="MobiDB-lite"/>
    </source>
</evidence>
<dbReference type="Pfam" id="PF05743">
    <property type="entry name" value="UEV"/>
    <property type="match status" value="1"/>
</dbReference>
<dbReference type="Pfam" id="PF09454">
    <property type="entry name" value="Vps23_core"/>
    <property type="match status" value="1"/>
</dbReference>
<evidence type="ECO:0000256" key="4">
    <source>
        <dbReference type="ARBA" id="ARBA00022753"/>
    </source>
</evidence>
<evidence type="ECO:0000313" key="12">
    <source>
        <dbReference type="Proteomes" id="UP000807025"/>
    </source>
</evidence>
<keyword evidence="5 7" id="KW-0653">Protein transport</keyword>
<dbReference type="Gene3D" id="6.10.140.820">
    <property type="match status" value="1"/>
</dbReference>
<evidence type="ECO:0000256" key="2">
    <source>
        <dbReference type="ARBA" id="ARBA00009594"/>
    </source>
</evidence>
<evidence type="ECO:0000256" key="7">
    <source>
        <dbReference type="PROSITE-ProRule" id="PRU00644"/>
    </source>
</evidence>
<feature type="region of interest" description="Disordered" evidence="8">
    <location>
        <begin position="270"/>
        <end position="310"/>
    </location>
</feature>
<dbReference type="InterPro" id="IPR008883">
    <property type="entry name" value="UEV_N"/>
</dbReference>
<evidence type="ECO:0000259" key="9">
    <source>
        <dbReference type="PROSITE" id="PS51312"/>
    </source>
</evidence>
<dbReference type="InterPro" id="IPR016135">
    <property type="entry name" value="UBQ-conjugating_enzyme/RWD"/>
</dbReference>
<feature type="domain" description="SB" evidence="9">
    <location>
        <begin position="493"/>
        <end position="561"/>
    </location>
</feature>
<sequence length="565" mass="62117">MSNAQSLIHRWLVENVRPYAQRDRVLADIEAVLARFNALRPKSDEHTFDDGRTQILLCLHGLLPITYRHASYNIQISVWINRDYPRRPPIAYVVPTSDMFVKAGKFVDVSGRCNLEYMQQWERKSEGCSILALLEAMQDQFSREPPMYAKPKQNPAGISSIPAQPPPLPASPQSSVPNSHDRPALPPKPGSSVGPSLVNQATQPLPYSPNVKATPSSSINSLPSSSTSSPPPIPPHSNLPQYHHNHVGYEIIPPTYRSPTTVPETTNVNVPPVHQNWDASPSSGSVSPPPVPPLPPQLPHQPVYAQSPPQTPLSIAVQAPAIVPHTSMPPPNLLDEDNDTGPFTSAGPPPSATPTGIPPRPPNPELLRLHAQVHQKLTSELASLTQALSLDAERLRAHQSDLLAGEPAIRDEMARLEAVKDVCQNVAGRLRDSVEQAKQNVTELRRKEDPEVDELIPPPLRNSTSCSFSLPSVSPVTEPLTNGVSHRARQFVLLAFFRLINLVAEDNAIEDTIYHLHRALNAGRIDLDRFLRTTRILAEEQFMKRALVEKIQNGIPMGPPTGSSW</sequence>
<feature type="compositionally biased region" description="Polar residues" evidence="8">
    <location>
        <begin position="193"/>
        <end position="205"/>
    </location>
</feature>
<evidence type="ECO:0000256" key="3">
    <source>
        <dbReference type="ARBA" id="ARBA00022448"/>
    </source>
</evidence>
<dbReference type="GO" id="GO:0006886">
    <property type="term" value="P:intracellular protein transport"/>
    <property type="evidence" value="ECO:0007669"/>
    <property type="project" value="UniProtKB-ARBA"/>
</dbReference>
<dbReference type="GO" id="GO:0043130">
    <property type="term" value="F:ubiquitin binding"/>
    <property type="evidence" value="ECO:0007669"/>
    <property type="project" value="TreeGrafter"/>
</dbReference>
<dbReference type="Proteomes" id="UP000807025">
    <property type="component" value="Unassembled WGS sequence"/>
</dbReference>
<evidence type="ECO:0000313" key="11">
    <source>
        <dbReference type="EMBL" id="KAF9500903.1"/>
    </source>
</evidence>
<evidence type="ECO:0000256" key="6">
    <source>
        <dbReference type="ARBA" id="ARBA00023054"/>
    </source>
</evidence>
<comment type="subcellular location">
    <subcellularLocation>
        <location evidence="1">Endosome</location>
    </subcellularLocation>
</comment>
<dbReference type="AlphaFoldDB" id="A0A9P6DJR7"/>
<keyword evidence="3 7" id="KW-0813">Transport</keyword>
<gene>
    <name evidence="11" type="ORF">BDN71DRAFT_1501677</name>
</gene>
<keyword evidence="12" id="KW-1185">Reference proteome</keyword>
<organism evidence="11 12">
    <name type="scientific">Pleurotus eryngii</name>
    <name type="common">Boletus of the steppes</name>
    <dbReference type="NCBI Taxonomy" id="5323"/>
    <lineage>
        <taxon>Eukaryota</taxon>
        <taxon>Fungi</taxon>
        <taxon>Dikarya</taxon>
        <taxon>Basidiomycota</taxon>
        <taxon>Agaricomycotina</taxon>
        <taxon>Agaricomycetes</taxon>
        <taxon>Agaricomycetidae</taxon>
        <taxon>Agaricales</taxon>
        <taxon>Pleurotineae</taxon>
        <taxon>Pleurotaceae</taxon>
        <taxon>Pleurotus</taxon>
    </lineage>
</organism>
<dbReference type="GO" id="GO:0072666">
    <property type="term" value="P:establishment of protein localization to vacuole"/>
    <property type="evidence" value="ECO:0007669"/>
    <property type="project" value="UniProtKB-ARBA"/>
</dbReference>
<keyword evidence="6" id="KW-0175">Coiled coil</keyword>
<keyword evidence="4" id="KW-0967">Endosome</keyword>
<dbReference type="PANTHER" id="PTHR23306:SF3">
    <property type="entry name" value="TUMOR SUPPRESSOR PROTEIN 101"/>
    <property type="match status" value="1"/>
</dbReference>
<dbReference type="PROSITE" id="PS51312">
    <property type="entry name" value="SB"/>
    <property type="match status" value="1"/>
</dbReference>
<evidence type="ECO:0000256" key="5">
    <source>
        <dbReference type="ARBA" id="ARBA00022927"/>
    </source>
</evidence>
<dbReference type="SUPFAM" id="SSF54495">
    <property type="entry name" value="UBC-like"/>
    <property type="match status" value="1"/>
</dbReference>
<feature type="compositionally biased region" description="Low complexity" evidence="8">
    <location>
        <begin position="214"/>
        <end position="228"/>
    </location>
</feature>
<dbReference type="EMBL" id="MU154525">
    <property type="protein sequence ID" value="KAF9500903.1"/>
    <property type="molecule type" value="Genomic_DNA"/>
</dbReference>
<dbReference type="InterPro" id="IPR037202">
    <property type="entry name" value="ESCRT_assembly_dom"/>
</dbReference>
<comment type="similarity">
    <text evidence="2">Belongs to the ubiquitin-conjugating enzyme family. UEV subfamily.</text>
</comment>
<dbReference type="InterPro" id="IPR052070">
    <property type="entry name" value="ESCRT-I_UEV_domain"/>
</dbReference>
<evidence type="ECO:0000259" key="10">
    <source>
        <dbReference type="PROSITE" id="PS51322"/>
    </source>
</evidence>
<dbReference type="OrthoDB" id="306304at2759"/>
<feature type="compositionally biased region" description="Pro residues" evidence="8">
    <location>
        <begin position="287"/>
        <end position="299"/>
    </location>
</feature>
<accession>A0A9P6DJR7</accession>
<feature type="region of interest" description="Disordered" evidence="8">
    <location>
        <begin position="323"/>
        <end position="365"/>
    </location>
</feature>
<feature type="region of interest" description="Disordered" evidence="8">
    <location>
        <begin position="145"/>
        <end position="243"/>
    </location>
</feature>
<dbReference type="SUPFAM" id="SSF140111">
    <property type="entry name" value="Endosomal sorting complex assembly domain"/>
    <property type="match status" value="1"/>
</dbReference>
<dbReference type="PANTHER" id="PTHR23306">
    <property type="entry name" value="TUMOR SUSCEPTIBILITY GENE 101 PROTEIN-RELATED"/>
    <property type="match status" value="1"/>
</dbReference>
<dbReference type="InterPro" id="IPR017916">
    <property type="entry name" value="SB_dom"/>
</dbReference>
<name>A0A9P6DJR7_PLEER</name>
<dbReference type="GO" id="GO:0000813">
    <property type="term" value="C:ESCRT I complex"/>
    <property type="evidence" value="ECO:0007669"/>
    <property type="project" value="TreeGrafter"/>
</dbReference>
<dbReference type="PROSITE" id="PS51322">
    <property type="entry name" value="UEV"/>
    <property type="match status" value="1"/>
</dbReference>
<feature type="domain" description="UEV" evidence="10">
    <location>
        <begin position="6"/>
        <end position="151"/>
    </location>
</feature>